<comment type="subcellular location">
    <subcellularLocation>
        <location evidence="1">Nucleus</location>
    </subcellularLocation>
</comment>
<evidence type="ECO:0000256" key="3">
    <source>
        <dbReference type="ARBA" id="ARBA00023125"/>
    </source>
</evidence>
<evidence type="ECO:0000256" key="4">
    <source>
        <dbReference type="ARBA" id="ARBA00023163"/>
    </source>
</evidence>
<dbReference type="HOGENOM" id="CLU_038898_4_1_1"/>
<dbReference type="Proteomes" id="UP000026961">
    <property type="component" value="Chromosome 8"/>
</dbReference>
<evidence type="ECO:0000256" key="5">
    <source>
        <dbReference type="ARBA" id="ARBA00023242"/>
    </source>
</evidence>
<keyword evidence="5" id="KW-0539">Nucleus</keyword>
<dbReference type="CDD" id="cd10017">
    <property type="entry name" value="B3_DNA"/>
    <property type="match status" value="1"/>
</dbReference>
<dbReference type="EnsemblPlants" id="OGLUM08G03520.1">
    <property type="protein sequence ID" value="OGLUM08G03520.1"/>
    <property type="gene ID" value="OGLUM08G03520"/>
</dbReference>
<dbReference type="SMART" id="SM01019">
    <property type="entry name" value="B3"/>
    <property type="match status" value="1"/>
</dbReference>
<dbReference type="eggNOG" id="ENOG502R1HF">
    <property type="taxonomic scope" value="Eukaryota"/>
</dbReference>
<dbReference type="InterPro" id="IPR044800">
    <property type="entry name" value="LEC2-like"/>
</dbReference>
<proteinExistence type="predicted"/>
<dbReference type="AlphaFoldDB" id="A0A0E0AR15"/>
<evidence type="ECO:0000256" key="6">
    <source>
        <dbReference type="SAM" id="MobiDB-lite"/>
    </source>
</evidence>
<feature type="region of interest" description="Disordered" evidence="6">
    <location>
        <begin position="16"/>
        <end position="36"/>
    </location>
</feature>
<evidence type="ECO:0000256" key="1">
    <source>
        <dbReference type="ARBA" id="ARBA00004123"/>
    </source>
</evidence>
<dbReference type="SUPFAM" id="SSF101936">
    <property type="entry name" value="DNA-binding pseudobarrel domain"/>
    <property type="match status" value="1"/>
</dbReference>
<protein>
    <recommendedName>
        <fullName evidence="7">TF-B3 domain-containing protein</fullName>
    </recommendedName>
</protein>
<keyword evidence="4" id="KW-0804">Transcription</keyword>
<name>A0A0E0AR15_9ORYZ</name>
<dbReference type="GO" id="GO:0005634">
    <property type="term" value="C:nucleus"/>
    <property type="evidence" value="ECO:0007669"/>
    <property type="project" value="UniProtKB-SubCell"/>
</dbReference>
<dbReference type="InterPro" id="IPR015300">
    <property type="entry name" value="DNA-bd_pseudobarrel_sf"/>
</dbReference>
<evidence type="ECO:0000256" key="2">
    <source>
        <dbReference type="ARBA" id="ARBA00023015"/>
    </source>
</evidence>
<dbReference type="GO" id="GO:0003677">
    <property type="term" value="F:DNA binding"/>
    <property type="evidence" value="ECO:0007669"/>
    <property type="project" value="UniProtKB-KW"/>
</dbReference>
<evidence type="ECO:0000259" key="7">
    <source>
        <dbReference type="PROSITE" id="PS50863"/>
    </source>
</evidence>
<dbReference type="PANTHER" id="PTHR31140:SF14">
    <property type="entry name" value="B3 DOMAIN-CONTAINING PROTEIN OS08G0157700-RELATED"/>
    <property type="match status" value="1"/>
</dbReference>
<dbReference type="GO" id="GO:0003700">
    <property type="term" value="F:DNA-binding transcription factor activity"/>
    <property type="evidence" value="ECO:0007669"/>
    <property type="project" value="InterPro"/>
</dbReference>
<feature type="compositionally biased region" description="Acidic residues" evidence="6">
    <location>
        <begin position="16"/>
        <end position="29"/>
    </location>
</feature>
<feature type="domain" description="TF-B3" evidence="7">
    <location>
        <begin position="71"/>
        <end position="168"/>
    </location>
</feature>
<dbReference type="Pfam" id="PF02362">
    <property type="entry name" value="B3"/>
    <property type="match status" value="1"/>
</dbReference>
<dbReference type="Gene3D" id="2.40.330.10">
    <property type="entry name" value="DNA-binding pseudobarrel domain"/>
    <property type="match status" value="1"/>
</dbReference>
<dbReference type="PANTHER" id="PTHR31140">
    <property type="entry name" value="B3 DOMAIN-CONTAINING TRANSCRIPTION FACTOR ABI3"/>
    <property type="match status" value="1"/>
</dbReference>
<dbReference type="PROSITE" id="PS50863">
    <property type="entry name" value="B3"/>
    <property type="match status" value="1"/>
</dbReference>
<dbReference type="Gramene" id="OGLUM08G03520.1">
    <property type="protein sequence ID" value="OGLUM08G03520.1"/>
    <property type="gene ID" value="OGLUM08G03520"/>
</dbReference>
<dbReference type="STRING" id="40148.A0A0E0AR15"/>
<evidence type="ECO:0000313" key="9">
    <source>
        <dbReference type="Proteomes" id="UP000026961"/>
    </source>
</evidence>
<accession>A0A0E0AR15</accession>
<reference evidence="8" key="2">
    <citation type="submission" date="2018-05" db="EMBL/GenBank/DDBJ databases">
        <title>OgluRS3 (Oryza glumaepatula Reference Sequence Version 3).</title>
        <authorList>
            <person name="Zhang J."/>
            <person name="Kudrna D."/>
            <person name="Lee S."/>
            <person name="Talag J."/>
            <person name="Welchert J."/>
            <person name="Wing R.A."/>
        </authorList>
    </citation>
    <scope>NUCLEOTIDE SEQUENCE [LARGE SCALE GENOMIC DNA]</scope>
</reference>
<sequence length="290" mass="30933">MYMDLTLGGALLQVEEATEEEEEEEEEEQALGQEPAPAAAAAALVLGRRHGVVVGGGGGGVVVAAEREHMFDKVVTPSDVGKLNRLVVPKQHAERFFPAAAAGTQLCFEDRAGTPWRFRYSYWGSSQSYVMTKGWSRFVRAARLSAGDTVSFSRAADGRYFIDYRHCHRHGGRDISFASAATAMPAAAAAAWPLFGRVQTAAPVSYGGGHGSAAAATMFLDTVAPVAAAGGHRGEVGPSGQRSFRLFGVNVECGGDVDAAAEEEDADDDVDDGDHRRGEEMELVMWTNHR</sequence>
<organism evidence="8">
    <name type="scientific">Oryza glumipatula</name>
    <dbReference type="NCBI Taxonomy" id="40148"/>
    <lineage>
        <taxon>Eukaryota</taxon>
        <taxon>Viridiplantae</taxon>
        <taxon>Streptophyta</taxon>
        <taxon>Embryophyta</taxon>
        <taxon>Tracheophyta</taxon>
        <taxon>Spermatophyta</taxon>
        <taxon>Magnoliopsida</taxon>
        <taxon>Liliopsida</taxon>
        <taxon>Poales</taxon>
        <taxon>Poaceae</taxon>
        <taxon>BOP clade</taxon>
        <taxon>Oryzoideae</taxon>
        <taxon>Oryzeae</taxon>
        <taxon>Oryzinae</taxon>
        <taxon>Oryza</taxon>
    </lineage>
</organism>
<evidence type="ECO:0000313" key="8">
    <source>
        <dbReference type="EnsemblPlants" id="OGLUM08G03520.1"/>
    </source>
</evidence>
<keyword evidence="3" id="KW-0238">DNA-binding</keyword>
<dbReference type="InterPro" id="IPR003340">
    <property type="entry name" value="B3_DNA-bd"/>
</dbReference>
<keyword evidence="9" id="KW-1185">Reference proteome</keyword>
<reference evidence="8" key="1">
    <citation type="submission" date="2015-04" db="UniProtKB">
        <authorList>
            <consortium name="EnsemblPlants"/>
        </authorList>
    </citation>
    <scope>IDENTIFICATION</scope>
</reference>
<keyword evidence="2" id="KW-0805">Transcription regulation</keyword>